<dbReference type="EMBL" id="RCHS01002221">
    <property type="protein sequence ID" value="RMX48944.1"/>
    <property type="molecule type" value="Genomic_DNA"/>
</dbReference>
<dbReference type="PROSITE" id="PS50853">
    <property type="entry name" value="FN3"/>
    <property type="match status" value="2"/>
</dbReference>
<dbReference type="PROSITE" id="PS50835">
    <property type="entry name" value="IG_LIKE"/>
    <property type="match status" value="1"/>
</dbReference>
<dbReference type="InterPro" id="IPR003599">
    <property type="entry name" value="Ig_sub"/>
</dbReference>
<dbReference type="AlphaFoldDB" id="A0A3M6U5Y5"/>
<protein>
    <submittedName>
        <fullName evidence="5">Uncharacterized protein</fullName>
    </submittedName>
</protein>
<dbReference type="InterPro" id="IPR036179">
    <property type="entry name" value="Ig-like_dom_sf"/>
</dbReference>
<dbReference type="InterPro" id="IPR013783">
    <property type="entry name" value="Ig-like_fold"/>
</dbReference>
<name>A0A3M6U5Y5_POCDA</name>
<keyword evidence="1" id="KW-1133">Transmembrane helix</keyword>
<evidence type="ECO:0000259" key="4">
    <source>
        <dbReference type="PROSITE" id="PS50853"/>
    </source>
</evidence>
<keyword evidence="6" id="KW-1185">Reference proteome</keyword>
<dbReference type="CDD" id="cd00063">
    <property type="entry name" value="FN3"/>
    <property type="match status" value="1"/>
</dbReference>
<feature type="transmembrane region" description="Helical" evidence="1">
    <location>
        <begin position="482"/>
        <end position="503"/>
    </location>
</feature>
<dbReference type="InterPro" id="IPR036116">
    <property type="entry name" value="FN3_sf"/>
</dbReference>
<evidence type="ECO:0000259" key="3">
    <source>
        <dbReference type="PROSITE" id="PS50835"/>
    </source>
</evidence>
<evidence type="ECO:0000256" key="1">
    <source>
        <dbReference type="SAM" id="Phobius"/>
    </source>
</evidence>
<dbReference type="Proteomes" id="UP000275408">
    <property type="component" value="Unassembled WGS sequence"/>
</dbReference>
<accession>A0A3M6U5Y5</accession>
<organism evidence="5 6">
    <name type="scientific">Pocillopora damicornis</name>
    <name type="common">Cauliflower coral</name>
    <name type="synonym">Millepora damicornis</name>
    <dbReference type="NCBI Taxonomy" id="46731"/>
    <lineage>
        <taxon>Eukaryota</taxon>
        <taxon>Metazoa</taxon>
        <taxon>Cnidaria</taxon>
        <taxon>Anthozoa</taxon>
        <taxon>Hexacorallia</taxon>
        <taxon>Scleractinia</taxon>
        <taxon>Astrocoeniina</taxon>
        <taxon>Pocilloporidae</taxon>
        <taxon>Pocillopora</taxon>
    </lineage>
</organism>
<gene>
    <name evidence="5" type="ORF">pdam_00008288</name>
</gene>
<dbReference type="InterPro" id="IPR007110">
    <property type="entry name" value="Ig-like_dom"/>
</dbReference>
<keyword evidence="2" id="KW-0732">Signal</keyword>
<comment type="caution">
    <text evidence="5">The sequence shown here is derived from an EMBL/GenBank/DDBJ whole genome shotgun (WGS) entry which is preliminary data.</text>
</comment>
<proteinExistence type="predicted"/>
<dbReference type="InterPro" id="IPR003961">
    <property type="entry name" value="FN3_dom"/>
</dbReference>
<feature type="domain" description="Fibronectin type-III" evidence="4">
    <location>
        <begin position="257"/>
        <end position="356"/>
    </location>
</feature>
<dbReference type="SUPFAM" id="SSF49265">
    <property type="entry name" value="Fibronectin type III"/>
    <property type="match status" value="2"/>
</dbReference>
<sequence>MKTSTFGRFDPVNFVSLLLWSLIEVSSSSNATQAPHLIIQPAQPDNTYFSLTGSTFLLNCTIKRENVHVFDLSWWHNGEQLSRSKTRQIDNATLQLQLLNAKTTDNGIYWCTQISDTKSGGINISLSVADPPSPPRNLKWSAIGAMEREVHLYWEASSYTGGLPIDYSIKLCLNDSVMKPTLPSVPTCKWIDKCHYLNSPKNERHLSCILKGTDDFIPGCGTECSYSIYVVATNAVGSTTSAIFLPIVHLYQATPRPPEELTVKQLSNRNQELKVSWAEKRDWRYIVIEYTVLYHTWGDKHNKTAVVKNKQFTILIGLKAFTYYYVYLKVRFLNDDYANSAYSDTVGPRIIRTSPGVPVNPPVVVRDRSDIFPGNSGLRNVTVEWKLADISSWRGTPSKYMVFCKPHNVGKGQAQTLEYSIDATSNKTTLPKLNSRTKYNVYLKMCNKEKKCSNTGESYIIKEVQEKETQPNYQKKLSTIQIVLLSISAVMVFVAVLCLVYLFRKWRCGEAGRHTPNFQPLGERIHIGPPDNDYEYVNSDASAQVEGDYDEIETGGN</sequence>
<reference evidence="5 6" key="1">
    <citation type="journal article" date="2018" name="Sci. Rep.">
        <title>Comparative analysis of the Pocillopora damicornis genome highlights role of immune system in coral evolution.</title>
        <authorList>
            <person name="Cunning R."/>
            <person name="Bay R.A."/>
            <person name="Gillette P."/>
            <person name="Baker A.C."/>
            <person name="Traylor-Knowles N."/>
        </authorList>
    </citation>
    <scope>NUCLEOTIDE SEQUENCE [LARGE SCALE GENOMIC DNA]</scope>
    <source>
        <strain evidence="5">RSMAS</strain>
        <tissue evidence="5">Whole animal</tissue>
    </source>
</reference>
<dbReference type="Gene3D" id="2.60.40.10">
    <property type="entry name" value="Immunoglobulins"/>
    <property type="match status" value="4"/>
</dbReference>
<keyword evidence="1" id="KW-0812">Transmembrane</keyword>
<evidence type="ECO:0000313" key="6">
    <source>
        <dbReference type="Proteomes" id="UP000275408"/>
    </source>
</evidence>
<evidence type="ECO:0000313" key="5">
    <source>
        <dbReference type="EMBL" id="RMX48944.1"/>
    </source>
</evidence>
<feature type="signal peptide" evidence="2">
    <location>
        <begin position="1"/>
        <end position="28"/>
    </location>
</feature>
<dbReference type="InterPro" id="IPR013151">
    <property type="entry name" value="Immunoglobulin_dom"/>
</dbReference>
<dbReference type="OrthoDB" id="5973341at2759"/>
<feature type="domain" description="Ig-like" evidence="3">
    <location>
        <begin position="35"/>
        <end position="129"/>
    </location>
</feature>
<dbReference type="SMART" id="SM00409">
    <property type="entry name" value="IG"/>
    <property type="match status" value="1"/>
</dbReference>
<dbReference type="SUPFAM" id="SSF48726">
    <property type="entry name" value="Immunoglobulin"/>
    <property type="match status" value="1"/>
</dbReference>
<dbReference type="STRING" id="46731.A0A3M6U5Y5"/>
<keyword evidence="1" id="KW-0472">Membrane</keyword>
<feature type="domain" description="Fibronectin type-III" evidence="4">
    <location>
        <begin position="361"/>
        <end position="467"/>
    </location>
</feature>
<feature type="chain" id="PRO_5018134282" evidence="2">
    <location>
        <begin position="29"/>
        <end position="557"/>
    </location>
</feature>
<evidence type="ECO:0000256" key="2">
    <source>
        <dbReference type="SAM" id="SignalP"/>
    </source>
</evidence>
<dbReference type="Pfam" id="PF00047">
    <property type="entry name" value="ig"/>
    <property type="match status" value="1"/>
</dbReference>
<dbReference type="SMART" id="SM00060">
    <property type="entry name" value="FN3"/>
    <property type="match status" value="3"/>
</dbReference>